<proteinExistence type="predicted"/>
<dbReference type="EMBL" id="OZ034817">
    <property type="protein sequence ID" value="CAL1379696.1"/>
    <property type="molecule type" value="Genomic_DNA"/>
</dbReference>
<dbReference type="Proteomes" id="UP001497516">
    <property type="component" value="Chromosome 4"/>
</dbReference>
<evidence type="ECO:0000313" key="2">
    <source>
        <dbReference type="Proteomes" id="UP001497516"/>
    </source>
</evidence>
<protein>
    <submittedName>
        <fullName evidence="1">Uncharacterized protein</fullName>
    </submittedName>
</protein>
<reference evidence="1 2" key="1">
    <citation type="submission" date="2024-04" db="EMBL/GenBank/DDBJ databases">
        <authorList>
            <person name="Fracassetti M."/>
        </authorList>
    </citation>
    <scope>NUCLEOTIDE SEQUENCE [LARGE SCALE GENOMIC DNA]</scope>
</reference>
<gene>
    <name evidence="1" type="ORF">LTRI10_LOCUS21200</name>
</gene>
<name>A0AAV2E199_9ROSI</name>
<dbReference type="AlphaFoldDB" id="A0AAV2E199"/>
<accession>A0AAV2E199</accession>
<sequence length="106" mass="11760">MKNHHQKIDELVVEFEGDSEQAATSKRLLVSQGRCRDQELGTPTPESTTTNCQFASLESGFVSPESGFFKFSGVENSWDVIGNESGKFKAWEWLESILGTNSISKV</sequence>
<evidence type="ECO:0000313" key="1">
    <source>
        <dbReference type="EMBL" id="CAL1379696.1"/>
    </source>
</evidence>
<organism evidence="1 2">
    <name type="scientific">Linum trigynum</name>
    <dbReference type="NCBI Taxonomy" id="586398"/>
    <lineage>
        <taxon>Eukaryota</taxon>
        <taxon>Viridiplantae</taxon>
        <taxon>Streptophyta</taxon>
        <taxon>Embryophyta</taxon>
        <taxon>Tracheophyta</taxon>
        <taxon>Spermatophyta</taxon>
        <taxon>Magnoliopsida</taxon>
        <taxon>eudicotyledons</taxon>
        <taxon>Gunneridae</taxon>
        <taxon>Pentapetalae</taxon>
        <taxon>rosids</taxon>
        <taxon>fabids</taxon>
        <taxon>Malpighiales</taxon>
        <taxon>Linaceae</taxon>
        <taxon>Linum</taxon>
    </lineage>
</organism>
<keyword evidence="2" id="KW-1185">Reference proteome</keyword>